<dbReference type="Proteomes" id="UP000318428">
    <property type="component" value="Unassembled WGS sequence"/>
</dbReference>
<protein>
    <recommendedName>
        <fullName evidence="3">DUF1795 domain-containing protein</fullName>
    </recommendedName>
</protein>
<name>A0ABY3GBH2_9PSED</name>
<comment type="caution">
    <text evidence="1">The sequence shown here is derived from an EMBL/GenBank/DDBJ whole genome shotgun (WGS) entry which is preliminary data.</text>
</comment>
<sequence length="133" mass="15150">MSTGFYEETLSCGGKLKVKKDSWEINYYFPGPDLRHNGVFVVVPEAHIESYISAFRDNWEEFEKLKSSIPIGGEFTKEGKMGMMLRIGKFAQGVCLRSYHMPINSKSYLESVINSYNYASKRAKAVQQFLASI</sequence>
<evidence type="ECO:0000313" key="2">
    <source>
        <dbReference type="Proteomes" id="UP000318428"/>
    </source>
</evidence>
<keyword evidence="2" id="KW-1185">Reference proteome</keyword>
<accession>A0ABY3GBH2</accession>
<evidence type="ECO:0008006" key="3">
    <source>
        <dbReference type="Google" id="ProtNLM"/>
    </source>
</evidence>
<evidence type="ECO:0000313" key="1">
    <source>
        <dbReference type="EMBL" id="TWR84796.1"/>
    </source>
</evidence>
<reference evidence="1 2" key="1">
    <citation type="submission" date="2019-06" db="EMBL/GenBank/DDBJ databases">
        <title>Pseudomonas bimorpha sp. nov. isolated from bovine raw milk and skim milk concentrate.</title>
        <authorList>
            <person name="Hofmann K."/>
            <person name="Huptas C."/>
            <person name="Doll E."/>
            <person name="Scherer S."/>
            <person name="Wenning M."/>
        </authorList>
    </citation>
    <scope>NUCLEOTIDE SEQUENCE [LARGE SCALE GENOMIC DNA]</scope>
    <source>
        <strain evidence="1 2">DSM 108989</strain>
    </source>
</reference>
<dbReference type="RefSeq" id="WP_146387852.1">
    <property type="nucleotide sequence ID" value="NZ_VFIO01000016.1"/>
</dbReference>
<organism evidence="1 2">
    <name type="scientific">Pseudomonas saxonica</name>
    <dbReference type="NCBI Taxonomy" id="2600598"/>
    <lineage>
        <taxon>Bacteria</taxon>
        <taxon>Pseudomonadati</taxon>
        <taxon>Pseudomonadota</taxon>
        <taxon>Gammaproteobacteria</taxon>
        <taxon>Pseudomonadales</taxon>
        <taxon>Pseudomonadaceae</taxon>
        <taxon>Pseudomonas</taxon>
    </lineage>
</organism>
<proteinExistence type="predicted"/>
<gene>
    <name evidence="1" type="ORF">FJD38_23275</name>
</gene>
<dbReference type="EMBL" id="VFIO01000016">
    <property type="protein sequence ID" value="TWR84796.1"/>
    <property type="molecule type" value="Genomic_DNA"/>
</dbReference>